<dbReference type="AlphaFoldDB" id="A0A0J6QS53"/>
<organism evidence="2 5">
    <name type="scientific">Methylobacterium indicum</name>
    <dbReference type="NCBI Taxonomy" id="1775910"/>
    <lineage>
        <taxon>Bacteria</taxon>
        <taxon>Pseudomonadati</taxon>
        <taxon>Pseudomonadota</taxon>
        <taxon>Alphaproteobacteria</taxon>
        <taxon>Hyphomicrobiales</taxon>
        <taxon>Methylobacteriaceae</taxon>
        <taxon>Methylobacterium</taxon>
    </lineage>
</organism>
<feature type="region of interest" description="Disordered" evidence="1">
    <location>
        <begin position="1"/>
        <end position="27"/>
    </location>
</feature>
<dbReference type="EMBL" id="AP024145">
    <property type="protein sequence ID" value="BCM81768.1"/>
    <property type="molecule type" value="Genomic_DNA"/>
</dbReference>
<evidence type="ECO:0008006" key="6">
    <source>
        <dbReference type="Google" id="ProtNLM"/>
    </source>
</evidence>
<reference evidence="3 4" key="1">
    <citation type="submission" date="2014-11" db="EMBL/GenBank/DDBJ databases">
        <title>Comparative genomics of Methylobacterium species.</title>
        <authorList>
            <person name="Chaudhry V."/>
            <person name="Patil P.B."/>
        </authorList>
    </citation>
    <scope>NUCLEOTIDE SEQUENCE [LARGE SCALE GENOMIC DNA]</scope>
    <source>
        <strain evidence="3 4">SE3.6</strain>
    </source>
</reference>
<gene>
    <name evidence="2" type="ORF">mvi_02290</name>
    <name evidence="3" type="ORF">QR79_28875</name>
</gene>
<proteinExistence type="predicted"/>
<sequence length="93" mass="10318">MHDLDTKTDATREGEAAGHPDEPGRRELLDLHAERGALEQRLARAEQERLYLADPAAVAAAQAEEAALLADLDRIMTRIRAAEYRSQPGARTW</sequence>
<dbReference type="Proteomes" id="UP000663508">
    <property type="component" value="Chromosome"/>
</dbReference>
<reference evidence="2" key="2">
    <citation type="submission" date="2020-11" db="EMBL/GenBank/DDBJ databases">
        <title>Complete genome sequence of a novel pathogenic Methylobacterium strain isolated from rice in Vietnam.</title>
        <authorList>
            <person name="Lai K."/>
            <person name="Okazaki S."/>
            <person name="Higashi K."/>
            <person name="Mori H."/>
            <person name="Toyoda A."/>
            <person name="Kurokawa K."/>
        </authorList>
    </citation>
    <scope>NUCLEOTIDE SEQUENCE</scope>
    <source>
        <strain evidence="2">VL1</strain>
    </source>
</reference>
<protein>
    <recommendedName>
        <fullName evidence="6">ABC transporter Uup C-terminal domain-containing protein</fullName>
    </recommendedName>
</protein>
<dbReference type="RefSeq" id="WP_048425689.1">
    <property type="nucleotide sequence ID" value="NZ_AP024145.1"/>
</dbReference>
<name>A0A0J6QS53_9HYPH</name>
<evidence type="ECO:0000313" key="2">
    <source>
        <dbReference type="EMBL" id="BCM81768.1"/>
    </source>
</evidence>
<evidence type="ECO:0000313" key="3">
    <source>
        <dbReference type="EMBL" id="KMO12093.1"/>
    </source>
</evidence>
<evidence type="ECO:0000313" key="4">
    <source>
        <dbReference type="Proteomes" id="UP000036471"/>
    </source>
</evidence>
<dbReference type="Proteomes" id="UP000036471">
    <property type="component" value="Unassembled WGS sequence"/>
</dbReference>
<dbReference type="EMBL" id="JTHG01000365">
    <property type="protein sequence ID" value="KMO12093.1"/>
    <property type="molecule type" value="Genomic_DNA"/>
</dbReference>
<accession>A0A0J6QS53</accession>
<dbReference type="KEGG" id="mind:mvi_02290"/>
<evidence type="ECO:0000313" key="5">
    <source>
        <dbReference type="Proteomes" id="UP000663508"/>
    </source>
</evidence>
<keyword evidence="4" id="KW-1185">Reference proteome</keyword>
<evidence type="ECO:0000256" key="1">
    <source>
        <dbReference type="SAM" id="MobiDB-lite"/>
    </source>
</evidence>